<dbReference type="InterPro" id="IPR018060">
    <property type="entry name" value="HTH_AraC"/>
</dbReference>
<evidence type="ECO:0000256" key="11">
    <source>
        <dbReference type="ARBA" id="ARBA00023204"/>
    </source>
</evidence>
<keyword evidence="4" id="KW-0479">Metal-binding</keyword>
<organism evidence="14 15">
    <name type="scientific">Paenibacillus durus</name>
    <name type="common">Paenibacillus azotofixans</name>
    <dbReference type="NCBI Taxonomy" id="44251"/>
    <lineage>
        <taxon>Bacteria</taxon>
        <taxon>Bacillati</taxon>
        <taxon>Bacillota</taxon>
        <taxon>Bacilli</taxon>
        <taxon>Bacillales</taxon>
        <taxon>Paenibacillaceae</taxon>
        <taxon>Paenibacillus</taxon>
    </lineage>
</organism>
<dbReference type="Proteomes" id="UP000029409">
    <property type="component" value="Chromosome"/>
</dbReference>
<reference evidence="14 15" key="1">
    <citation type="submission" date="2014-08" db="EMBL/GenBank/DDBJ databases">
        <title>Comparative genomics of the Paenibacillus odorifer group.</title>
        <authorList>
            <person name="den Bakker H.C."/>
            <person name="Tsai Y.-C."/>
            <person name="Martin N."/>
            <person name="Korlach J."/>
            <person name="Wiedmann M."/>
        </authorList>
    </citation>
    <scope>NUCLEOTIDE SEQUENCE [LARGE SCALE GENOMIC DNA]</scope>
    <source>
        <strain evidence="14 15">DSM 1735</strain>
    </source>
</reference>
<keyword evidence="11" id="KW-0234">DNA repair</keyword>
<protein>
    <submittedName>
        <fullName evidence="14">AraC family transcriptional regulator</fullName>
    </submittedName>
</protein>
<evidence type="ECO:0000256" key="10">
    <source>
        <dbReference type="ARBA" id="ARBA00023163"/>
    </source>
</evidence>
<feature type="region of interest" description="Disordered" evidence="12">
    <location>
        <begin position="177"/>
        <end position="200"/>
    </location>
</feature>
<dbReference type="STRING" id="44251.PDUR_01360"/>
<dbReference type="Gene3D" id="3.40.10.10">
    <property type="entry name" value="DNA Methylphosphotriester Repair Domain"/>
    <property type="match status" value="1"/>
</dbReference>
<dbReference type="FunFam" id="3.40.10.10:FF:000001">
    <property type="entry name" value="DNA-3-methyladenine glycosylase 2"/>
    <property type="match status" value="1"/>
</dbReference>
<sequence>MDQALFNLVYQAVIQRDARYDGVYYTGVGTTGIVCRPSCRARTPKPDNVTFYPSLEEALQAGFRPCKRCRPEEGGPLRPDAVLAAQADAVISAGYGERLTLSSLAERLKVSASHLHRVYKEVTGLTPAAKLERVRLDKARGLLRRGRMPVSEIGRAVGFRGASHFAAWFHRHTGASPTEYRERVQGGTADEPEDNIPAHP</sequence>
<dbReference type="GO" id="GO:0032259">
    <property type="term" value="P:methylation"/>
    <property type="evidence" value="ECO:0007669"/>
    <property type="project" value="UniProtKB-KW"/>
</dbReference>
<dbReference type="OrthoDB" id="9802228at2"/>
<dbReference type="GO" id="GO:0003700">
    <property type="term" value="F:DNA-binding transcription factor activity"/>
    <property type="evidence" value="ECO:0007669"/>
    <property type="project" value="InterPro"/>
</dbReference>
<keyword evidence="3" id="KW-0808">Transferase</keyword>
<dbReference type="Pfam" id="PF02805">
    <property type="entry name" value="Ada_Zn_binding"/>
    <property type="match status" value="1"/>
</dbReference>
<dbReference type="GO" id="GO:0043565">
    <property type="term" value="F:sequence-specific DNA binding"/>
    <property type="evidence" value="ECO:0007669"/>
    <property type="project" value="InterPro"/>
</dbReference>
<dbReference type="eggNOG" id="COG2169">
    <property type="taxonomic scope" value="Bacteria"/>
</dbReference>
<keyword evidence="9" id="KW-0010">Activator</keyword>
<keyword evidence="6" id="KW-0862">Zinc</keyword>
<dbReference type="PRINTS" id="PR00032">
    <property type="entry name" value="HTHARAC"/>
</dbReference>
<dbReference type="InterPro" id="IPR020449">
    <property type="entry name" value="Tscrpt_reg_AraC-type_HTH"/>
</dbReference>
<dbReference type="InterPro" id="IPR050204">
    <property type="entry name" value="AraC_XylS_family_regulators"/>
</dbReference>
<dbReference type="SMART" id="SM00342">
    <property type="entry name" value="HTH_ARAC"/>
    <property type="match status" value="1"/>
</dbReference>
<evidence type="ECO:0000313" key="15">
    <source>
        <dbReference type="Proteomes" id="UP000029409"/>
    </source>
</evidence>
<dbReference type="GO" id="GO:0006307">
    <property type="term" value="P:DNA alkylation repair"/>
    <property type="evidence" value="ECO:0007669"/>
    <property type="project" value="UniProtKB-ARBA"/>
</dbReference>
<evidence type="ECO:0000256" key="8">
    <source>
        <dbReference type="ARBA" id="ARBA00023125"/>
    </source>
</evidence>
<dbReference type="PIRSF" id="PIRSF000408">
    <property type="entry name" value="Alkyltransferas_AdaA"/>
    <property type="match status" value="1"/>
</dbReference>
<evidence type="ECO:0000256" key="2">
    <source>
        <dbReference type="ARBA" id="ARBA00022603"/>
    </source>
</evidence>
<evidence type="ECO:0000256" key="6">
    <source>
        <dbReference type="ARBA" id="ARBA00022833"/>
    </source>
</evidence>
<accession>A0A089HFV2</accession>
<keyword evidence="15" id="KW-1185">Reference proteome</keyword>
<dbReference type="AlphaFoldDB" id="A0A089HFV2"/>
<dbReference type="GO" id="GO:0008168">
    <property type="term" value="F:methyltransferase activity"/>
    <property type="evidence" value="ECO:0007669"/>
    <property type="project" value="UniProtKB-KW"/>
</dbReference>
<dbReference type="PANTHER" id="PTHR46796:SF2">
    <property type="entry name" value="TRANSCRIPTIONAL REGULATORY PROTEIN"/>
    <property type="match status" value="1"/>
</dbReference>
<proteinExistence type="predicted"/>
<keyword evidence="2" id="KW-0489">Methyltransferase</keyword>
<dbReference type="PROSITE" id="PS01124">
    <property type="entry name" value="HTH_ARAC_FAMILY_2"/>
    <property type="match status" value="1"/>
</dbReference>
<name>A0A089HFV2_PAEDU</name>
<evidence type="ECO:0000256" key="3">
    <source>
        <dbReference type="ARBA" id="ARBA00022679"/>
    </source>
</evidence>
<dbReference type="GO" id="GO:0008270">
    <property type="term" value="F:zinc ion binding"/>
    <property type="evidence" value="ECO:0007669"/>
    <property type="project" value="InterPro"/>
</dbReference>
<dbReference type="RefSeq" id="WP_042204744.1">
    <property type="nucleotide sequence ID" value="NZ_CP009288.1"/>
</dbReference>
<feature type="domain" description="HTH araC/xylS-type" evidence="13">
    <location>
        <begin position="85"/>
        <end position="183"/>
    </location>
</feature>
<keyword evidence="5" id="KW-0227">DNA damage</keyword>
<dbReference type="InterPro" id="IPR009057">
    <property type="entry name" value="Homeodomain-like_sf"/>
</dbReference>
<dbReference type="PANTHER" id="PTHR46796">
    <property type="entry name" value="HTH-TYPE TRANSCRIPTIONAL ACTIVATOR RHAS-RELATED"/>
    <property type="match status" value="1"/>
</dbReference>
<dbReference type="Gene3D" id="1.10.10.60">
    <property type="entry name" value="Homeodomain-like"/>
    <property type="match status" value="2"/>
</dbReference>
<evidence type="ECO:0000313" key="14">
    <source>
        <dbReference type="EMBL" id="AIQ10816.1"/>
    </source>
</evidence>
<dbReference type="InterPro" id="IPR035451">
    <property type="entry name" value="Ada-like_dom_sf"/>
</dbReference>
<keyword evidence="7" id="KW-0805">Transcription regulation</keyword>
<dbReference type="KEGG" id="pdu:PDUR_01360"/>
<dbReference type="SUPFAM" id="SSF57884">
    <property type="entry name" value="Ada DNA repair protein, N-terminal domain (N-Ada 10)"/>
    <property type="match status" value="1"/>
</dbReference>
<comment type="cofactor">
    <cofactor evidence="1">
        <name>Zn(2+)</name>
        <dbReference type="ChEBI" id="CHEBI:29105"/>
    </cofactor>
</comment>
<dbReference type="SUPFAM" id="SSF46689">
    <property type="entry name" value="Homeodomain-like"/>
    <property type="match status" value="2"/>
</dbReference>
<evidence type="ECO:0000256" key="12">
    <source>
        <dbReference type="SAM" id="MobiDB-lite"/>
    </source>
</evidence>
<dbReference type="EMBL" id="CP009288">
    <property type="protein sequence ID" value="AIQ10816.1"/>
    <property type="molecule type" value="Genomic_DNA"/>
</dbReference>
<keyword evidence="10" id="KW-0804">Transcription</keyword>
<evidence type="ECO:0000256" key="9">
    <source>
        <dbReference type="ARBA" id="ARBA00023159"/>
    </source>
</evidence>
<dbReference type="Pfam" id="PF12833">
    <property type="entry name" value="HTH_18"/>
    <property type="match status" value="1"/>
</dbReference>
<evidence type="ECO:0000256" key="5">
    <source>
        <dbReference type="ARBA" id="ARBA00022763"/>
    </source>
</evidence>
<keyword evidence="8" id="KW-0238">DNA-binding</keyword>
<evidence type="ECO:0000256" key="4">
    <source>
        <dbReference type="ARBA" id="ARBA00022723"/>
    </source>
</evidence>
<gene>
    <name evidence="14" type="ORF">PDUR_01360</name>
</gene>
<evidence type="ECO:0000259" key="13">
    <source>
        <dbReference type="PROSITE" id="PS01124"/>
    </source>
</evidence>
<dbReference type="InterPro" id="IPR016220">
    <property type="entry name" value="Me-P-triester_DNA_alkyl-Trfase"/>
</dbReference>
<evidence type="ECO:0000256" key="7">
    <source>
        <dbReference type="ARBA" id="ARBA00023015"/>
    </source>
</evidence>
<evidence type="ECO:0000256" key="1">
    <source>
        <dbReference type="ARBA" id="ARBA00001947"/>
    </source>
</evidence>
<dbReference type="InterPro" id="IPR004026">
    <property type="entry name" value="Ada_DNA_repair_Zn-bd"/>
</dbReference>